<dbReference type="Pfam" id="PF01464">
    <property type="entry name" value="SLT"/>
    <property type="match status" value="1"/>
</dbReference>
<gene>
    <name evidence="3" type="ORF">SAMN05660443_0237</name>
</gene>
<feature type="domain" description="Transglycosylase SLT" evidence="2">
    <location>
        <begin position="22"/>
        <end position="128"/>
    </location>
</feature>
<accession>A0A1I1E0B3</accession>
<dbReference type="STRING" id="1122252.SAMN05660443_0237"/>
<dbReference type="Gene3D" id="1.10.530.10">
    <property type="match status" value="1"/>
</dbReference>
<evidence type="ECO:0000256" key="1">
    <source>
        <dbReference type="ARBA" id="ARBA00007734"/>
    </source>
</evidence>
<organism evidence="3 4">
    <name type="scientific">Marinospirillum celere</name>
    <dbReference type="NCBI Taxonomy" id="1122252"/>
    <lineage>
        <taxon>Bacteria</taxon>
        <taxon>Pseudomonadati</taxon>
        <taxon>Pseudomonadota</taxon>
        <taxon>Gammaproteobacteria</taxon>
        <taxon>Oceanospirillales</taxon>
        <taxon>Oceanospirillaceae</taxon>
        <taxon>Marinospirillum</taxon>
    </lineage>
</organism>
<comment type="similarity">
    <text evidence="1">Belongs to the transglycosylase Slt family.</text>
</comment>
<name>A0A1I1E0B3_9GAMM</name>
<dbReference type="PANTHER" id="PTHR37423">
    <property type="entry name" value="SOLUBLE LYTIC MUREIN TRANSGLYCOSYLASE-RELATED"/>
    <property type="match status" value="1"/>
</dbReference>
<dbReference type="InterPro" id="IPR008258">
    <property type="entry name" value="Transglycosylase_SLT_dom_1"/>
</dbReference>
<dbReference type="PANTHER" id="PTHR37423:SF2">
    <property type="entry name" value="MEMBRANE-BOUND LYTIC MUREIN TRANSGLYCOSYLASE C"/>
    <property type="match status" value="1"/>
</dbReference>
<protein>
    <submittedName>
        <fullName evidence="3">Transglycosylase SLT domain-containing protein</fullName>
    </submittedName>
</protein>
<evidence type="ECO:0000313" key="3">
    <source>
        <dbReference type="EMBL" id="SFB80514.1"/>
    </source>
</evidence>
<proteinExistence type="inferred from homology"/>
<dbReference type="AlphaFoldDB" id="A0A1I1E0B3"/>
<dbReference type="Proteomes" id="UP000199058">
    <property type="component" value="Unassembled WGS sequence"/>
</dbReference>
<dbReference type="SUPFAM" id="SSF53955">
    <property type="entry name" value="Lysozyme-like"/>
    <property type="match status" value="1"/>
</dbReference>
<sequence length="173" mass="19476">MPACLSASPFDRYDPYIEQSMKRWMPGTDWQLLWGLIRQESSFNPKAVSPVGAEGLTQFMPGTWADVSRQLGMANANPRMVRPSIEAGAFYLGRLRNNWHSPRPEKDRLQLALASYNAGLGNLLSAQRACDMPVLYPEIAACLPQITGHHSSETLHYVPAVWRYYIKKRLGAL</sequence>
<reference evidence="3 4" key="1">
    <citation type="submission" date="2016-10" db="EMBL/GenBank/DDBJ databases">
        <authorList>
            <person name="de Groot N.N."/>
        </authorList>
    </citation>
    <scope>NUCLEOTIDE SEQUENCE [LARGE SCALE GENOMIC DNA]</scope>
    <source>
        <strain evidence="3 4">DSM 18438</strain>
    </source>
</reference>
<dbReference type="EMBL" id="FOLH01000001">
    <property type="protein sequence ID" value="SFB80514.1"/>
    <property type="molecule type" value="Genomic_DNA"/>
</dbReference>
<dbReference type="InterPro" id="IPR023346">
    <property type="entry name" value="Lysozyme-like_dom_sf"/>
</dbReference>
<evidence type="ECO:0000313" key="4">
    <source>
        <dbReference type="Proteomes" id="UP000199058"/>
    </source>
</evidence>
<evidence type="ECO:0000259" key="2">
    <source>
        <dbReference type="Pfam" id="PF01464"/>
    </source>
</evidence>
<keyword evidence="4" id="KW-1185">Reference proteome</keyword>